<proteinExistence type="predicted"/>
<organism evidence="2 3">
    <name type="scientific">Novosphingobium sediminicola</name>
    <dbReference type="NCBI Taxonomy" id="563162"/>
    <lineage>
        <taxon>Bacteria</taxon>
        <taxon>Pseudomonadati</taxon>
        <taxon>Pseudomonadota</taxon>
        <taxon>Alphaproteobacteria</taxon>
        <taxon>Sphingomonadales</taxon>
        <taxon>Sphingomonadaceae</taxon>
        <taxon>Novosphingobium</taxon>
    </lineage>
</organism>
<evidence type="ECO:0000313" key="3">
    <source>
        <dbReference type="Proteomes" id="UP000548867"/>
    </source>
</evidence>
<accession>A0A7W6CGD7</accession>
<keyword evidence="3" id="KW-1185">Reference proteome</keyword>
<dbReference type="PROSITE" id="PS51257">
    <property type="entry name" value="PROKAR_LIPOPROTEIN"/>
    <property type="match status" value="1"/>
</dbReference>
<evidence type="ECO:0000256" key="1">
    <source>
        <dbReference type="SAM" id="MobiDB-lite"/>
    </source>
</evidence>
<sequence length="80" mass="8625">MRAALFPMVALLALAGCGTQGELKPAPGHQLPQPPIGRKDKPSANELLSQSSQARPSRNVELHTRSEPRTDDAFDLPPQD</sequence>
<name>A0A7W6CGD7_9SPHN</name>
<reference evidence="2 3" key="1">
    <citation type="submission" date="2020-08" db="EMBL/GenBank/DDBJ databases">
        <title>Genomic Encyclopedia of Type Strains, Phase IV (KMG-IV): sequencing the most valuable type-strain genomes for metagenomic binning, comparative biology and taxonomic classification.</title>
        <authorList>
            <person name="Goeker M."/>
        </authorList>
    </citation>
    <scope>NUCLEOTIDE SEQUENCE [LARGE SCALE GENOMIC DNA]</scope>
    <source>
        <strain evidence="2 3">DSM 27057</strain>
    </source>
</reference>
<dbReference type="EMBL" id="JACIDX010000011">
    <property type="protein sequence ID" value="MBB3956026.1"/>
    <property type="molecule type" value="Genomic_DNA"/>
</dbReference>
<gene>
    <name evidence="2" type="ORF">GGR38_002983</name>
</gene>
<protein>
    <submittedName>
        <fullName evidence="2">Putative small lipoprotein YifL</fullName>
    </submittedName>
</protein>
<dbReference type="Proteomes" id="UP000548867">
    <property type="component" value="Unassembled WGS sequence"/>
</dbReference>
<comment type="caution">
    <text evidence="2">The sequence shown here is derived from an EMBL/GenBank/DDBJ whole genome shotgun (WGS) entry which is preliminary data.</text>
</comment>
<dbReference type="AlphaFoldDB" id="A0A7W6CGD7"/>
<evidence type="ECO:0000313" key="2">
    <source>
        <dbReference type="EMBL" id="MBB3956026.1"/>
    </source>
</evidence>
<feature type="region of interest" description="Disordered" evidence="1">
    <location>
        <begin position="19"/>
        <end position="80"/>
    </location>
</feature>
<feature type="compositionally biased region" description="Basic and acidic residues" evidence="1">
    <location>
        <begin position="58"/>
        <end position="72"/>
    </location>
</feature>
<dbReference type="RefSeq" id="WP_183626847.1">
    <property type="nucleotide sequence ID" value="NZ_JACIDX010000011.1"/>
</dbReference>
<feature type="compositionally biased region" description="Polar residues" evidence="1">
    <location>
        <begin position="46"/>
        <end position="56"/>
    </location>
</feature>
<keyword evidence="2" id="KW-0449">Lipoprotein</keyword>